<dbReference type="PRINTS" id="PR01651">
    <property type="entry name" value="SECGEXPORT"/>
</dbReference>
<proteinExistence type="inferred from homology"/>
<evidence type="ECO:0000256" key="6">
    <source>
        <dbReference type="ARBA" id="ARBA00022927"/>
    </source>
</evidence>
<accession>A0A5C5X0I4</accession>
<keyword evidence="8 10" id="KW-0811">Translocation</keyword>
<gene>
    <name evidence="12" type="ORF">CA85_45820</name>
</gene>
<evidence type="ECO:0000256" key="8">
    <source>
        <dbReference type="ARBA" id="ARBA00023010"/>
    </source>
</evidence>
<evidence type="ECO:0000256" key="11">
    <source>
        <dbReference type="SAM" id="MobiDB-lite"/>
    </source>
</evidence>
<dbReference type="GO" id="GO:0005886">
    <property type="term" value="C:plasma membrane"/>
    <property type="evidence" value="ECO:0007669"/>
    <property type="project" value="UniProtKB-SubCell"/>
</dbReference>
<dbReference type="EMBL" id="SJPK01000017">
    <property type="protein sequence ID" value="TWT56109.1"/>
    <property type="molecule type" value="Genomic_DNA"/>
</dbReference>
<evidence type="ECO:0000256" key="1">
    <source>
        <dbReference type="ARBA" id="ARBA00004651"/>
    </source>
</evidence>
<evidence type="ECO:0000256" key="10">
    <source>
        <dbReference type="RuleBase" id="RU365087"/>
    </source>
</evidence>
<keyword evidence="13" id="KW-1185">Reference proteome</keyword>
<organism evidence="12 13">
    <name type="scientific">Allorhodopirellula solitaria</name>
    <dbReference type="NCBI Taxonomy" id="2527987"/>
    <lineage>
        <taxon>Bacteria</taxon>
        <taxon>Pseudomonadati</taxon>
        <taxon>Planctomycetota</taxon>
        <taxon>Planctomycetia</taxon>
        <taxon>Pirellulales</taxon>
        <taxon>Pirellulaceae</taxon>
        <taxon>Allorhodopirellula</taxon>
    </lineage>
</organism>
<feature type="transmembrane region" description="Helical" evidence="10">
    <location>
        <begin position="67"/>
        <end position="87"/>
    </location>
</feature>
<keyword evidence="7 10" id="KW-1133">Transmembrane helix</keyword>
<dbReference type="Proteomes" id="UP000318053">
    <property type="component" value="Unassembled WGS sequence"/>
</dbReference>
<dbReference type="NCBIfam" id="TIGR00810">
    <property type="entry name" value="secG"/>
    <property type="match status" value="1"/>
</dbReference>
<keyword evidence="6 10" id="KW-0653">Protein transport</keyword>
<comment type="caution">
    <text evidence="12">The sequence shown here is derived from an EMBL/GenBank/DDBJ whole genome shotgun (WGS) entry which is preliminary data.</text>
</comment>
<dbReference type="GO" id="GO:0009306">
    <property type="term" value="P:protein secretion"/>
    <property type="evidence" value="ECO:0007669"/>
    <property type="project" value="UniProtKB-UniRule"/>
</dbReference>
<dbReference type="InterPro" id="IPR004692">
    <property type="entry name" value="SecG"/>
</dbReference>
<dbReference type="GO" id="GO:0065002">
    <property type="term" value="P:intracellular protein transmembrane transport"/>
    <property type="evidence" value="ECO:0007669"/>
    <property type="project" value="TreeGrafter"/>
</dbReference>
<protein>
    <recommendedName>
        <fullName evidence="10">Protein-export membrane protein SecG</fullName>
    </recommendedName>
</protein>
<evidence type="ECO:0000256" key="4">
    <source>
        <dbReference type="ARBA" id="ARBA00022475"/>
    </source>
</evidence>
<feature type="transmembrane region" description="Helical" evidence="10">
    <location>
        <begin position="16"/>
        <end position="38"/>
    </location>
</feature>
<evidence type="ECO:0000256" key="5">
    <source>
        <dbReference type="ARBA" id="ARBA00022692"/>
    </source>
</evidence>
<dbReference type="PANTHER" id="PTHR34182">
    <property type="entry name" value="PROTEIN-EXPORT MEMBRANE PROTEIN SECG"/>
    <property type="match status" value="1"/>
</dbReference>
<evidence type="ECO:0000256" key="2">
    <source>
        <dbReference type="ARBA" id="ARBA00008445"/>
    </source>
</evidence>
<dbReference type="GO" id="GO:0015450">
    <property type="term" value="F:protein-transporting ATPase activity"/>
    <property type="evidence" value="ECO:0007669"/>
    <property type="project" value="UniProtKB-UniRule"/>
</dbReference>
<dbReference type="PANTHER" id="PTHR34182:SF1">
    <property type="entry name" value="PROTEIN-EXPORT MEMBRANE PROTEIN SECG"/>
    <property type="match status" value="1"/>
</dbReference>
<evidence type="ECO:0000313" key="13">
    <source>
        <dbReference type="Proteomes" id="UP000318053"/>
    </source>
</evidence>
<dbReference type="Pfam" id="PF03840">
    <property type="entry name" value="SecG"/>
    <property type="match status" value="1"/>
</dbReference>
<sequence length="196" mass="20172">MLHSIDLTPFLPLADFVSMVLGMLMAFLSLFLILLILLQRGRGGGLAGALGGAGGQSAFGSKAGDTFTVLTVSLAGIWIFVCAFAMWKLGPHLGTDQTAANESNVIAGPGDDQADDASNDLVIPTNENLESELGNGDLSPADEPVEDETPVEMETAVDASQDAELGEATSRADATTGVEATPDDAESETPETTSAD</sequence>
<comment type="function">
    <text evidence="10">Involved in protein export. Participates in an early event of protein translocation.</text>
</comment>
<evidence type="ECO:0000256" key="9">
    <source>
        <dbReference type="ARBA" id="ARBA00023136"/>
    </source>
</evidence>
<reference evidence="12 13" key="1">
    <citation type="submission" date="2019-02" db="EMBL/GenBank/DDBJ databases">
        <title>Deep-cultivation of Planctomycetes and their phenomic and genomic characterization uncovers novel biology.</title>
        <authorList>
            <person name="Wiegand S."/>
            <person name="Jogler M."/>
            <person name="Boedeker C."/>
            <person name="Pinto D."/>
            <person name="Vollmers J."/>
            <person name="Rivas-Marin E."/>
            <person name="Kohn T."/>
            <person name="Peeters S.H."/>
            <person name="Heuer A."/>
            <person name="Rast P."/>
            <person name="Oberbeckmann S."/>
            <person name="Bunk B."/>
            <person name="Jeske O."/>
            <person name="Meyerdierks A."/>
            <person name="Storesund J.E."/>
            <person name="Kallscheuer N."/>
            <person name="Luecker S."/>
            <person name="Lage O.M."/>
            <person name="Pohl T."/>
            <person name="Merkel B.J."/>
            <person name="Hornburger P."/>
            <person name="Mueller R.-W."/>
            <person name="Bruemmer F."/>
            <person name="Labrenz M."/>
            <person name="Spormann A.M."/>
            <person name="Op Den Camp H."/>
            <person name="Overmann J."/>
            <person name="Amann R."/>
            <person name="Jetten M.S.M."/>
            <person name="Mascher T."/>
            <person name="Medema M.H."/>
            <person name="Devos D.P."/>
            <person name="Kaster A.-K."/>
            <person name="Ovreas L."/>
            <person name="Rohde M."/>
            <person name="Galperin M.Y."/>
            <person name="Jogler C."/>
        </authorList>
    </citation>
    <scope>NUCLEOTIDE SEQUENCE [LARGE SCALE GENOMIC DNA]</scope>
    <source>
        <strain evidence="12 13">CA85</strain>
    </source>
</reference>
<keyword evidence="5 10" id="KW-0812">Transmembrane</keyword>
<dbReference type="GO" id="GO:0043952">
    <property type="term" value="P:protein transport by the Sec complex"/>
    <property type="evidence" value="ECO:0007669"/>
    <property type="project" value="TreeGrafter"/>
</dbReference>
<comment type="similarity">
    <text evidence="2 10">Belongs to the SecG family.</text>
</comment>
<evidence type="ECO:0000256" key="3">
    <source>
        <dbReference type="ARBA" id="ARBA00022448"/>
    </source>
</evidence>
<evidence type="ECO:0000313" key="12">
    <source>
        <dbReference type="EMBL" id="TWT56109.1"/>
    </source>
</evidence>
<dbReference type="OrthoDB" id="290061at2"/>
<name>A0A5C5X0I4_9BACT</name>
<keyword evidence="9 10" id="KW-0472">Membrane</keyword>
<comment type="subcellular location">
    <subcellularLocation>
        <location evidence="1 10">Cell membrane</location>
        <topology evidence="1 10">Multi-pass membrane protein</topology>
    </subcellularLocation>
</comment>
<dbReference type="RefSeq" id="WP_146393408.1">
    <property type="nucleotide sequence ID" value="NZ_SJPK01000017.1"/>
</dbReference>
<evidence type="ECO:0000256" key="7">
    <source>
        <dbReference type="ARBA" id="ARBA00022989"/>
    </source>
</evidence>
<dbReference type="AlphaFoldDB" id="A0A5C5X0I4"/>
<feature type="region of interest" description="Disordered" evidence="11">
    <location>
        <begin position="129"/>
        <end position="196"/>
    </location>
</feature>
<keyword evidence="3 10" id="KW-0813">Transport</keyword>
<keyword evidence="4 10" id="KW-1003">Cell membrane</keyword>